<dbReference type="EMBL" id="UFTD01000001">
    <property type="protein sequence ID" value="SSZ38887.1"/>
    <property type="molecule type" value="Genomic_DNA"/>
</dbReference>
<dbReference type="AlphaFoldDB" id="A0A336NDD3"/>
<evidence type="ECO:0000256" key="1">
    <source>
        <dbReference type="SAM" id="Phobius"/>
    </source>
</evidence>
<accession>A0A336NDD3</accession>
<sequence>MLDTLDTIAVILCLLSFPAMVVGLVLVCIKKWRKNGLKTLGIGVLLFLGSAILGAFFFHTIEPDQVTYNNEIFSSSSTSLIYVATQNESVKQVLPENTDKQSIHVQDKKSDENDGLGFWGWFRLIFFAFIALSIFVHWQDKRKKRFKEKVSEQVLMPPPHIHPSSDLSVVNKMSPELEKKRLEKRVQIFLLCVLLSGGIVVTVTITPWLLVPILIVLIFVIIAYREAKKEKNFEQEVALWQSDIPPSNFEEACEMFQELDASEYDYRLAKNEKLLGVQERVTFNIGEKTPALGRLLVTNQAIVFESPEDNERTTWAGIASVTITYQRCHISHRAGAPWNYRFSAIPNPRFAAVIRALGQPY</sequence>
<evidence type="ECO:0000313" key="2">
    <source>
        <dbReference type="EMBL" id="SSZ38887.1"/>
    </source>
</evidence>
<dbReference type="RefSeq" id="WP_026500731.1">
    <property type="nucleotide sequence ID" value="NZ_CACVBG010000003.1"/>
</dbReference>
<keyword evidence="1" id="KW-0812">Transmembrane</keyword>
<keyword evidence="1" id="KW-0472">Membrane</keyword>
<feature type="transmembrane region" description="Helical" evidence="1">
    <location>
        <begin position="209"/>
        <end position="225"/>
    </location>
</feature>
<protein>
    <submittedName>
        <fullName evidence="2">Uncharacterized protein</fullName>
    </submittedName>
</protein>
<feature type="transmembrane region" description="Helical" evidence="1">
    <location>
        <begin position="40"/>
        <end position="61"/>
    </location>
</feature>
<organism evidence="2 3">
    <name type="scientific">Bartonella grahamii</name>
    <dbReference type="NCBI Taxonomy" id="33045"/>
    <lineage>
        <taxon>Bacteria</taxon>
        <taxon>Pseudomonadati</taxon>
        <taxon>Pseudomonadota</taxon>
        <taxon>Alphaproteobacteria</taxon>
        <taxon>Hyphomicrobiales</taxon>
        <taxon>Bartonellaceae</taxon>
        <taxon>Bartonella</taxon>
    </lineage>
</organism>
<keyword evidence="1" id="KW-1133">Transmembrane helix</keyword>
<dbReference type="Proteomes" id="UP000253846">
    <property type="component" value="Unassembled WGS sequence"/>
</dbReference>
<evidence type="ECO:0000313" key="3">
    <source>
        <dbReference type="Proteomes" id="UP000253846"/>
    </source>
</evidence>
<gene>
    <name evidence="2" type="ORF">NCTC12860_00071</name>
</gene>
<name>A0A336NDD3_BARGR</name>
<feature type="transmembrane region" description="Helical" evidence="1">
    <location>
        <begin position="118"/>
        <end position="138"/>
    </location>
</feature>
<proteinExistence type="predicted"/>
<reference evidence="2 3" key="1">
    <citation type="submission" date="2018-06" db="EMBL/GenBank/DDBJ databases">
        <authorList>
            <consortium name="Pathogen Informatics"/>
            <person name="Doyle S."/>
        </authorList>
    </citation>
    <scope>NUCLEOTIDE SEQUENCE [LARGE SCALE GENOMIC DNA]</scope>
    <source>
        <strain evidence="2 3">NCTC12860</strain>
    </source>
</reference>
<feature type="transmembrane region" description="Helical" evidence="1">
    <location>
        <begin position="6"/>
        <end position="28"/>
    </location>
</feature>